<gene>
    <name evidence="1" type="ORF">LTR37_012942</name>
</gene>
<proteinExistence type="predicted"/>
<organism evidence="1 2">
    <name type="scientific">Vermiconidia calcicola</name>
    <dbReference type="NCBI Taxonomy" id="1690605"/>
    <lineage>
        <taxon>Eukaryota</taxon>
        <taxon>Fungi</taxon>
        <taxon>Dikarya</taxon>
        <taxon>Ascomycota</taxon>
        <taxon>Pezizomycotina</taxon>
        <taxon>Dothideomycetes</taxon>
        <taxon>Dothideomycetidae</taxon>
        <taxon>Mycosphaerellales</taxon>
        <taxon>Extremaceae</taxon>
        <taxon>Vermiconidia</taxon>
    </lineage>
</organism>
<accession>A0ACC3MXZ3</accession>
<evidence type="ECO:0000313" key="1">
    <source>
        <dbReference type="EMBL" id="KAK3706115.1"/>
    </source>
</evidence>
<keyword evidence="2" id="KW-1185">Reference proteome</keyword>
<reference evidence="1" key="1">
    <citation type="submission" date="2023-07" db="EMBL/GenBank/DDBJ databases">
        <title>Black Yeasts Isolated from many extreme environments.</title>
        <authorList>
            <person name="Coleine C."/>
            <person name="Stajich J.E."/>
            <person name="Selbmann L."/>
        </authorList>
    </citation>
    <scope>NUCLEOTIDE SEQUENCE</scope>
    <source>
        <strain evidence="1">CCFEE 5714</strain>
    </source>
</reference>
<sequence length="111" mass="12589">MEACIESITDPRSSLAFGRNADDYLAQMPEGRHGVQRERLHTSHSGLDLWLEPPRLGDEISDVSPEDEHDDELPDYAESQAQAQAHQRVEAARRAQELQNRWQQSGARRGI</sequence>
<evidence type="ECO:0000313" key="2">
    <source>
        <dbReference type="Proteomes" id="UP001281147"/>
    </source>
</evidence>
<dbReference type="EMBL" id="JAUTXU010000123">
    <property type="protein sequence ID" value="KAK3706115.1"/>
    <property type="molecule type" value="Genomic_DNA"/>
</dbReference>
<name>A0ACC3MXZ3_9PEZI</name>
<comment type="caution">
    <text evidence="1">The sequence shown here is derived from an EMBL/GenBank/DDBJ whole genome shotgun (WGS) entry which is preliminary data.</text>
</comment>
<dbReference type="Proteomes" id="UP001281147">
    <property type="component" value="Unassembled WGS sequence"/>
</dbReference>
<protein>
    <submittedName>
        <fullName evidence="1">Uncharacterized protein</fullName>
    </submittedName>
</protein>